<keyword evidence="1 3" id="KW-0808">Transferase</keyword>
<evidence type="ECO:0000313" key="4">
    <source>
        <dbReference type="Proteomes" id="UP000238701"/>
    </source>
</evidence>
<dbReference type="InterPro" id="IPR013785">
    <property type="entry name" value="Aldolase_TIM"/>
</dbReference>
<dbReference type="NCBIfam" id="NF006421">
    <property type="entry name" value="PRK08673.1"/>
    <property type="match status" value="1"/>
</dbReference>
<dbReference type="EC" id="2.5.1.54" evidence="3"/>
<organism evidence="3 4">
    <name type="scientific">Candidatus Sulfotelmatobacter kueseliae</name>
    <dbReference type="NCBI Taxonomy" id="2042962"/>
    <lineage>
        <taxon>Bacteria</taxon>
        <taxon>Pseudomonadati</taxon>
        <taxon>Acidobacteriota</taxon>
        <taxon>Terriglobia</taxon>
        <taxon>Terriglobales</taxon>
        <taxon>Candidatus Korobacteraceae</taxon>
        <taxon>Candidatus Sulfotelmatobacter</taxon>
    </lineage>
</organism>
<dbReference type="NCBIfam" id="NF009239">
    <property type="entry name" value="PRK12595.1"/>
    <property type="match status" value="1"/>
</dbReference>
<dbReference type="AlphaFoldDB" id="A0A2U3KJ02"/>
<dbReference type="PANTHER" id="PTHR43018:SF2">
    <property type="entry name" value="PHOSPHO-2-DEHYDRO-3-DEOXYHEPTONATE ALDOLASE"/>
    <property type="match status" value="1"/>
</dbReference>
<protein>
    <submittedName>
        <fullName evidence="3">Phospho-2-dehydro-3-deoxyheptonate aldolase</fullName>
        <ecNumber evidence="3">2.5.1.54</ecNumber>
    </submittedName>
</protein>
<dbReference type="GO" id="GO:0016832">
    <property type="term" value="F:aldehyde-lyase activity"/>
    <property type="evidence" value="ECO:0007669"/>
    <property type="project" value="InterPro"/>
</dbReference>
<dbReference type="SUPFAM" id="SSF51569">
    <property type="entry name" value="Aldolase"/>
    <property type="match status" value="1"/>
</dbReference>
<name>A0A2U3KJ02_9BACT</name>
<gene>
    <name evidence="3" type="ORF">SBA1_290010</name>
</gene>
<dbReference type="InterPro" id="IPR052899">
    <property type="entry name" value="Class-I_DAHP_synthase"/>
</dbReference>
<sequence>MNPRWNGQFSRFNLVAKTSESCRSTVRVRDIEIGGADFVVIAGPCAVESEDQLLRTAEAVAAAGARLLRGGAYKPRSSPYSFQGLGVDGLKILRKAREETGLAIVTEVMSEEDVSLIAEYADIMQVGTRSMDNYALLEALGRCGRPVLLKRGMTATLEELLCSAQILAAAGNPDVILCERGIRTFETATRNTLDIAAVPVLKTVSHLPVIVDPSHATGVRSLVPVLARAAVVVGADGLLVEVHPDPDQALSDGEQSLTFREFREMMDDLDPYLALRQEARQQRPQLVAVGGTD</sequence>
<dbReference type="OrthoDB" id="9780456at2"/>
<dbReference type="NCBIfam" id="TIGR01361">
    <property type="entry name" value="DAHP_synth_Bsub"/>
    <property type="match status" value="1"/>
</dbReference>
<dbReference type="InterPro" id="IPR006218">
    <property type="entry name" value="DAHP1/KDSA"/>
</dbReference>
<dbReference type="PANTHER" id="PTHR43018">
    <property type="entry name" value="PHOSPHO-2-DEHYDRO-3-DEOXYHEPTONATE ALDOLASE"/>
    <property type="match status" value="1"/>
</dbReference>
<dbReference type="Pfam" id="PF00793">
    <property type="entry name" value="DAHP_synth_1"/>
    <property type="match status" value="1"/>
</dbReference>
<dbReference type="InterPro" id="IPR006268">
    <property type="entry name" value="DAHP_syn_2"/>
</dbReference>
<evidence type="ECO:0000256" key="1">
    <source>
        <dbReference type="ARBA" id="ARBA00022679"/>
    </source>
</evidence>
<feature type="domain" description="DAHP synthetase I/KDSA" evidence="2">
    <location>
        <begin position="30"/>
        <end position="268"/>
    </location>
</feature>
<evidence type="ECO:0000313" key="3">
    <source>
        <dbReference type="EMBL" id="SPF39648.1"/>
    </source>
</evidence>
<accession>A0A2U3KJ02</accession>
<proteinExistence type="predicted"/>
<reference evidence="4" key="1">
    <citation type="submission" date="2018-02" db="EMBL/GenBank/DDBJ databases">
        <authorList>
            <person name="Hausmann B."/>
        </authorList>
    </citation>
    <scope>NUCLEOTIDE SEQUENCE [LARGE SCALE GENOMIC DNA]</scope>
    <source>
        <strain evidence="4">Peat soil MAG SbA1</strain>
    </source>
</reference>
<dbReference type="Proteomes" id="UP000238701">
    <property type="component" value="Unassembled WGS sequence"/>
</dbReference>
<evidence type="ECO:0000259" key="2">
    <source>
        <dbReference type="Pfam" id="PF00793"/>
    </source>
</evidence>
<dbReference type="GO" id="GO:0009073">
    <property type="term" value="P:aromatic amino acid family biosynthetic process"/>
    <property type="evidence" value="ECO:0007669"/>
    <property type="project" value="InterPro"/>
</dbReference>
<dbReference type="Gene3D" id="3.20.20.70">
    <property type="entry name" value="Aldolase class I"/>
    <property type="match status" value="1"/>
</dbReference>
<dbReference type="GO" id="GO:0003849">
    <property type="term" value="F:3-deoxy-7-phosphoheptulonate synthase activity"/>
    <property type="evidence" value="ECO:0007669"/>
    <property type="project" value="UniProtKB-EC"/>
</dbReference>
<dbReference type="EMBL" id="OMOD01000121">
    <property type="protein sequence ID" value="SPF39648.1"/>
    <property type="molecule type" value="Genomic_DNA"/>
</dbReference>